<evidence type="ECO:0000313" key="1">
    <source>
        <dbReference type="EMBL" id="KAG2302809.1"/>
    </source>
</evidence>
<dbReference type="Proteomes" id="UP000886595">
    <property type="component" value="Unassembled WGS sequence"/>
</dbReference>
<name>A0A8X7S945_BRACI</name>
<dbReference type="EMBL" id="JAAMPC010000007">
    <property type="protein sequence ID" value="KAG2302809.1"/>
    <property type="molecule type" value="Genomic_DNA"/>
</dbReference>
<protein>
    <submittedName>
        <fullName evidence="1">Uncharacterized protein</fullName>
    </submittedName>
</protein>
<sequence>MMLGGYTSSLLRKIFKIWPRRLKGFRREFGVCLFSKQERYFPVLKFLSLRSYSTDGLPLHMSQNCIIPPGLRLLYIRNRHKKPPWPGDFKRLMHVIHSGLKTEYILIWSYYRESMSGESVRRQVIFTLDIGNALLQYLKVLSCTVKETFSSFEINICKNGWRSDIFKKIRSLHMLLRQNILIMLSPTSGVFGTDRYVTDGSLPMIFPKKKNIYSQELRIKRKI</sequence>
<dbReference type="AlphaFoldDB" id="A0A8X7S945"/>
<keyword evidence="2" id="KW-1185">Reference proteome</keyword>
<organism evidence="1 2">
    <name type="scientific">Brassica carinata</name>
    <name type="common">Ethiopian mustard</name>
    <name type="synonym">Abyssinian cabbage</name>
    <dbReference type="NCBI Taxonomy" id="52824"/>
    <lineage>
        <taxon>Eukaryota</taxon>
        <taxon>Viridiplantae</taxon>
        <taxon>Streptophyta</taxon>
        <taxon>Embryophyta</taxon>
        <taxon>Tracheophyta</taxon>
        <taxon>Spermatophyta</taxon>
        <taxon>Magnoliopsida</taxon>
        <taxon>eudicotyledons</taxon>
        <taxon>Gunneridae</taxon>
        <taxon>Pentapetalae</taxon>
        <taxon>rosids</taxon>
        <taxon>malvids</taxon>
        <taxon>Brassicales</taxon>
        <taxon>Brassicaceae</taxon>
        <taxon>Brassiceae</taxon>
        <taxon>Brassica</taxon>
    </lineage>
</organism>
<gene>
    <name evidence="1" type="ORF">Bca52824_031460</name>
</gene>
<comment type="caution">
    <text evidence="1">The sequence shown here is derived from an EMBL/GenBank/DDBJ whole genome shotgun (WGS) entry which is preliminary data.</text>
</comment>
<proteinExistence type="predicted"/>
<reference evidence="1 2" key="1">
    <citation type="submission" date="2020-02" db="EMBL/GenBank/DDBJ databases">
        <authorList>
            <person name="Ma Q."/>
            <person name="Huang Y."/>
            <person name="Song X."/>
            <person name="Pei D."/>
        </authorList>
    </citation>
    <scope>NUCLEOTIDE SEQUENCE [LARGE SCALE GENOMIC DNA]</scope>
    <source>
        <strain evidence="1">Sxm20200214</strain>
        <tissue evidence="1">Leaf</tissue>
    </source>
</reference>
<evidence type="ECO:0000313" key="2">
    <source>
        <dbReference type="Proteomes" id="UP000886595"/>
    </source>
</evidence>
<accession>A0A8X7S945</accession>